<dbReference type="InterPro" id="IPR000182">
    <property type="entry name" value="GNAT_dom"/>
</dbReference>
<accession>A0A369W753</accession>
<dbReference type="EMBL" id="QQNH01000004">
    <property type="protein sequence ID" value="RDE09819.1"/>
    <property type="molecule type" value="Genomic_DNA"/>
</dbReference>
<dbReference type="PANTHER" id="PTHR43877">
    <property type="entry name" value="AMINOALKYLPHOSPHONATE N-ACETYLTRANSFERASE-RELATED-RELATED"/>
    <property type="match status" value="1"/>
</dbReference>
<gene>
    <name evidence="4" type="ORF">DVH29_04585</name>
</gene>
<dbReference type="RefSeq" id="WP_114644982.1">
    <property type="nucleotide sequence ID" value="NZ_QQNH01000004.1"/>
</dbReference>
<organism evidence="4 5">
    <name type="scientific">Pelagibacterium lacus</name>
    <dbReference type="NCBI Taxonomy" id="2282655"/>
    <lineage>
        <taxon>Bacteria</taxon>
        <taxon>Pseudomonadati</taxon>
        <taxon>Pseudomonadota</taxon>
        <taxon>Alphaproteobacteria</taxon>
        <taxon>Hyphomicrobiales</taxon>
        <taxon>Devosiaceae</taxon>
        <taxon>Pelagibacterium</taxon>
    </lineage>
</organism>
<dbReference type="GO" id="GO:0016747">
    <property type="term" value="F:acyltransferase activity, transferring groups other than amino-acyl groups"/>
    <property type="evidence" value="ECO:0007669"/>
    <property type="project" value="InterPro"/>
</dbReference>
<evidence type="ECO:0000259" key="3">
    <source>
        <dbReference type="PROSITE" id="PS51186"/>
    </source>
</evidence>
<dbReference type="SUPFAM" id="SSF55729">
    <property type="entry name" value="Acyl-CoA N-acyltransferases (Nat)"/>
    <property type="match status" value="1"/>
</dbReference>
<dbReference type="AlphaFoldDB" id="A0A369W753"/>
<keyword evidence="1 4" id="KW-0808">Transferase</keyword>
<dbReference type="Proteomes" id="UP000253759">
    <property type="component" value="Unassembled WGS sequence"/>
</dbReference>
<dbReference type="PROSITE" id="PS51186">
    <property type="entry name" value="GNAT"/>
    <property type="match status" value="1"/>
</dbReference>
<comment type="caution">
    <text evidence="4">The sequence shown here is derived from an EMBL/GenBank/DDBJ whole genome shotgun (WGS) entry which is preliminary data.</text>
</comment>
<evidence type="ECO:0000256" key="2">
    <source>
        <dbReference type="ARBA" id="ARBA00023315"/>
    </source>
</evidence>
<feature type="domain" description="N-acetyltransferase" evidence="3">
    <location>
        <begin position="5"/>
        <end position="167"/>
    </location>
</feature>
<dbReference type="PANTHER" id="PTHR43877:SF2">
    <property type="entry name" value="AMINOALKYLPHOSPHONATE N-ACETYLTRANSFERASE-RELATED"/>
    <property type="match status" value="1"/>
</dbReference>
<evidence type="ECO:0000313" key="5">
    <source>
        <dbReference type="Proteomes" id="UP000253759"/>
    </source>
</evidence>
<dbReference type="OrthoDB" id="2135706at2"/>
<evidence type="ECO:0000313" key="4">
    <source>
        <dbReference type="EMBL" id="RDE09819.1"/>
    </source>
</evidence>
<sequence>MLDPLTLRRASIAEADKLGRLGFAAWDSSMRHIIDPETDAGIAAERAALELSFQLFCITATDAITVAEQDGVLVGWGAREPMSDYISDLWVAPEHQRKGIGRALLSVVEQDIFRAGHDVSVLETHAENGGAIRFYAREGYGIVWRGTKFSRMLGQRVEKVRMEKQLVVTAH</sequence>
<proteinExistence type="predicted"/>
<evidence type="ECO:0000256" key="1">
    <source>
        <dbReference type="ARBA" id="ARBA00022679"/>
    </source>
</evidence>
<reference evidence="5" key="1">
    <citation type="submission" date="2018-07" db="EMBL/GenBank/DDBJ databases">
        <authorList>
            <person name="Liu B.-T."/>
            <person name="Du Z."/>
        </authorList>
    </citation>
    <scope>NUCLEOTIDE SEQUENCE [LARGE SCALE GENOMIC DNA]</scope>
    <source>
        <strain evidence="5">XYN52</strain>
    </source>
</reference>
<dbReference type="Pfam" id="PF00583">
    <property type="entry name" value="Acetyltransf_1"/>
    <property type="match status" value="1"/>
</dbReference>
<name>A0A369W753_9HYPH</name>
<dbReference type="InterPro" id="IPR016181">
    <property type="entry name" value="Acyl_CoA_acyltransferase"/>
</dbReference>
<keyword evidence="2" id="KW-0012">Acyltransferase</keyword>
<dbReference type="Gene3D" id="3.40.630.30">
    <property type="match status" value="1"/>
</dbReference>
<protein>
    <submittedName>
        <fullName evidence="4">GNAT family N-acetyltransferase</fullName>
    </submittedName>
</protein>
<keyword evidence="5" id="KW-1185">Reference proteome</keyword>
<dbReference type="CDD" id="cd04301">
    <property type="entry name" value="NAT_SF"/>
    <property type="match status" value="1"/>
</dbReference>
<dbReference type="InterPro" id="IPR050832">
    <property type="entry name" value="Bact_Acetyltransf"/>
</dbReference>